<evidence type="ECO:0000256" key="1">
    <source>
        <dbReference type="ARBA" id="ARBA00004477"/>
    </source>
</evidence>
<feature type="transmembrane region" description="Helical" evidence="9">
    <location>
        <begin position="399"/>
        <end position="421"/>
    </location>
</feature>
<evidence type="ECO:0000256" key="6">
    <source>
        <dbReference type="ARBA" id="ARBA00022989"/>
    </source>
</evidence>
<evidence type="ECO:0000256" key="7">
    <source>
        <dbReference type="ARBA" id="ARBA00023136"/>
    </source>
</evidence>
<evidence type="ECO:0000256" key="5">
    <source>
        <dbReference type="ARBA" id="ARBA00022824"/>
    </source>
</evidence>
<evidence type="ECO:0000256" key="2">
    <source>
        <dbReference type="ARBA" id="ARBA00006859"/>
    </source>
</evidence>
<dbReference type="GO" id="GO:0042500">
    <property type="term" value="F:aspartic endopeptidase activity, intramembrane cleaving"/>
    <property type="evidence" value="ECO:0007669"/>
    <property type="project" value="InterPro"/>
</dbReference>
<dbReference type="PANTHER" id="PTHR12174:SF23">
    <property type="entry name" value="MINOR HISTOCOMPATIBILITY ANTIGEN H13"/>
    <property type="match status" value="1"/>
</dbReference>
<feature type="transmembrane region" description="Helical" evidence="9">
    <location>
        <begin position="356"/>
        <end position="378"/>
    </location>
</feature>
<keyword evidence="6 9" id="KW-1133">Transmembrane helix</keyword>
<dbReference type="Pfam" id="PF04258">
    <property type="entry name" value="Peptidase_A22B"/>
    <property type="match status" value="1"/>
</dbReference>
<evidence type="ECO:0000256" key="3">
    <source>
        <dbReference type="ARBA" id="ARBA00022692"/>
    </source>
</evidence>
<comment type="subcellular location">
    <subcellularLocation>
        <location evidence="1">Endoplasmic reticulum membrane</location>
        <topology evidence="1">Multi-pass membrane protein</topology>
    </subcellularLocation>
</comment>
<feature type="region of interest" description="Disordered" evidence="8">
    <location>
        <begin position="489"/>
        <end position="525"/>
    </location>
</feature>
<gene>
    <name evidence="10" type="ORF">C6P40_000470</name>
</gene>
<keyword evidence="11" id="KW-1185">Reference proteome</keyword>
<feature type="transmembrane region" description="Helical" evidence="9">
    <location>
        <begin position="302"/>
        <end position="321"/>
    </location>
</feature>
<comment type="similarity">
    <text evidence="2">Belongs to the peptidase A22B family.</text>
</comment>
<dbReference type="Proteomes" id="UP000697127">
    <property type="component" value="Unassembled WGS sequence"/>
</dbReference>
<feature type="transmembrane region" description="Helical" evidence="9">
    <location>
        <begin position="427"/>
        <end position="445"/>
    </location>
</feature>
<proteinExistence type="inferred from homology"/>
<dbReference type="GO" id="GO:0098553">
    <property type="term" value="C:lumenal side of endoplasmic reticulum membrane"/>
    <property type="evidence" value="ECO:0007669"/>
    <property type="project" value="TreeGrafter"/>
</dbReference>
<evidence type="ECO:0000313" key="10">
    <source>
        <dbReference type="EMBL" id="KAG0690972.1"/>
    </source>
</evidence>
<protein>
    <submittedName>
        <fullName evidence="10">Uncharacterized protein</fullName>
    </submittedName>
</protein>
<keyword evidence="7 9" id="KW-0472">Membrane</keyword>
<dbReference type="AlphaFoldDB" id="A0A9P6WPN4"/>
<organism evidence="10 11">
    <name type="scientific">Pichia californica</name>
    <dbReference type="NCBI Taxonomy" id="460514"/>
    <lineage>
        <taxon>Eukaryota</taxon>
        <taxon>Fungi</taxon>
        <taxon>Dikarya</taxon>
        <taxon>Ascomycota</taxon>
        <taxon>Saccharomycotina</taxon>
        <taxon>Pichiomycetes</taxon>
        <taxon>Pichiales</taxon>
        <taxon>Pichiaceae</taxon>
        <taxon>Pichia</taxon>
    </lineage>
</organism>
<evidence type="ECO:0000256" key="8">
    <source>
        <dbReference type="SAM" id="MobiDB-lite"/>
    </source>
</evidence>
<evidence type="ECO:0000313" key="11">
    <source>
        <dbReference type="Proteomes" id="UP000697127"/>
    </source>
</evidence>
<name>A0A9P6WPN4_9ASCO</name>
<evidence type="ECO:0000256" key="4">
    <source>
        <dbReference type="ARBA" id="ARBA00022801"/>
    </source>
</evidence>
<keyword evidence="3 9" id="KW-0812">Transmembrane</keyword>
<dbReference type="OrthoDB" id="29661at2759"/>
<dbReference type="SMART" id="SM00730">
    <property type="entry name" value="PSN"/>
    <property type="match status" value="1"/>
</dbReference>
<dbReference type="GO" id="GO:0006465">
    <property type="term" value="P:signal peptide processing"/>
    <property type="evidence" value="ECO:0007669"/>
    <property type="project" value="TreeGrafter"/>
</dbReference>
<dbReference type="GO" id="GO:0033619">
    <property type="term" value="P:membrane protein proteolysis"/>
    <property type="evidence" value="ECO:0007669"/>
    <property type="project" value="TreeGrafter"/>
</dbReference>
<keyword evidence="4" id="KW-0378">Hydrolase</keyword>
<reference evidence="10" key="1">
    <citation type="submission" date="2020-11" db="EMBL/GenBank/DDBJ databases">
        <title>Kefir isolates.</title>
        <authorList>
            <person name="Marcisauskas S."/>
            <person name="Kim Y."/>
            <person name="Blasche S."/>
        </authorList>
    </citation>
    <scope>NUCLEOTIDE SEQUENCE</scope>
    <source>
        <strain evidence="10">Olga-1</strain>
    </source>
</reference>
<keyword evidence="5" id="KW-0256">Endoplasmic reticulum</keyword>
<sequence length="525" mass="60289">MSDMAFNETVDSALNIIAESLNISSVVNETLSLIEPTLSKIDKLTNQLTYFIFDNQLINSTIGTSLFSQIILILIAIFAIIIGSYASIIKPSNALPPNEFHPLFDQTDKDSTETPIEEQIDTTAVLILPVLAGITLIGIYYFIKNYNKTQISSFLNKYIMVMSFSSVSFFFSYLYKSISRKICYLNNLNSMKINNRYSFTISNDKKIHPLGFEKEWLMLPDHTERDKIIKEEKLLEIRSDIEKENQIFNFYFTTGDIYGYSFGLVFCILFNLYDGSKNWIINNILGFSMVVMGISKTKIPTFKLATLLLTLFFFYDIYFVFGTDIMVSVATGIDIPAKLLIPNIVSKEENKISTSMLGLGDLALPGAFIALCLRFDLYNFHDKNKNLEFHHLQFFPKPYFKASIIGYSLSLFFTCKIVEFYHVGQPALLYLCPGVIISVYLTAIFRGEFSKLWNYDETPIDNKNKKDIINKEVIEIICSKETLFLSGEITEEDVEDVEDEDYQYYEESDDSEEEEEEGDENYEDK</sequence>
<feature type="transmembrane region" description="Helical" evidence="9">
    <location>
        <begin position="66"/>
        <end position="88"/>
    </location>
</feature>
<accession>A0A9P6WPN4</accession>
<dbReference type="GO" id="GO:0098554">
    <property type="term" value="C:cytoplasmic side of endoplasmic reticulum membrane"/>
    <property type="evidence" value="ECO:0007669"/>
    <property type="project" value="TreeGrafter"/>
</dbReference>
<feature type="transmembrane region" description="Helical" evidence="9">
    <location>
        <begin position="124"/>
        <end position="143"/>
    </location>
</feature>
<dbReference type="PANTHER" id="PTHR12174">
    <property type="entry name" value="SIGNAL PEPTIDE PEPTIDASE"/>
    <property type="match status" value="1"/>
</dbReference>
<dbReference type="InterPro" id="IPR006639">
    <property type="entry name" value="Preselin/SPP"/>
</dbReference>
<feature type="transmembrane region" description="Helical" evidence="9">
    <location>
        <begin position="248"/>
        <end position="273"/>
    </location>
</feature>
<comment type="caution">
    <text evidence="10">The sequence shown here is derived from an EMBL/GenBank/DDBJ whole genome shotgun (WGS) entry which is preliminary data.</text>
</comment>
<dbReference type="InterPro" id="IPR007369">
    <property type="entry name" value="Peptidase_A22B_SPP"/>
</dbReference>
<feature type="transmembrane region" description="Helical" evidence="9">
    <location>
        <begin position="155"/>
        <end position="175"/>
    </location>
</feature>
<dbReference type="EMBL" id="PUHW01000012">
    <property type="protein sequence ID" value="KAG0690972.1"/>
    <property type="molecule type" value="Genomic_DNA"/>
</dbReference>
<evidence type="ECO:0000256" key="9">
    <source>
        <dbReference type="SAM" id="Phobius"/>
    </source>
</evidence>